<organism evidence="6">
    <name type="scientific">Magnetococcus massalia (strain MO-1)</name>
    <dbReference type="NCBI Taxonomy" id="451514"/>
    <lineage>
        <taxon>Bacteria</taxon>
        <taxon>Pseudomonadati</taxon>
        <taxon>Pseudomonadota</taxon>
        <taxon>Magnetococcia</taxon>
        <taxon>Magnetococcales</taxon>
        <taxon>Magnetococcaceae</taxon>
        <taxon>Magnetococcus</taxon>
    </lineage>
</organism>
<keyword evidence="4" id="KW-0408">Iron</keyword>
<dbReference type="EMBL" id="LO017727">
    <property type="protein sequence ID" value="CRH05899.1"/>
    <property type="molecule type" value="Genomic_DNA"/>
</dbReference>
<dbReference type="InterPro" id="IPR035938">
    <property type="entry name" value="Hemerythrin-like_sf"/>
</dbReference>
<sequence>MSQFALSRTGIESIDSQHETLFDLINTLSDDEGQTESIVLVLNEYVERHFAHEESFMLADSYDGFTEHVEMHHQFTAQMPKLAKKLLEEPSEVNRREILDALKKYLIDWLVNHINKTDAELFANPTQFKNSAETLS</sequence>
<dbReference type="GO" id="GO:0046872">
    <property type="term" value="F:metal ion binding"/>
    <property type="evidence" value="ECO:0007669"/>
    <property type="project" value="UniProtKB-KW"/>
</dbReference>
<dbReference type="CDD" id="cd12107">
    <property type="entry name" value="Hemerythrin"/>
    <property type="match status" value="1"/>
</dbReference>
<evidence type="ECO:0000256" key="3">
    <source>
        <dbReference type="ARBA" id="ARBA00022723"/>
    </source>
</evidence>
<accession>A0A1S7LII2</accession>
<dbReference type="NCBIfam" id="TIGR02481">
    <property type="entry name" value="hemeryth_dom"/>
    <property type="match status" value="1"/>
</dbReference>
<gene>
    <name evidence="6" type="ORF">MAGMO_1718</name>
</gene>
<dbReference type="GO" id="GO:0005344">
    <property type="term" value="F:oxygen carrier activity"/>
    <property type="evidence" value="ECO:0007669"/>
    <property type="project" value="UniProtKB-KW"/>
</dbReference>
<dbReference type="PANTHER" id="PTHR37164">
    <property type="entry name" value="BACTERIOHEMERYTHRIN"/>
    <property type="match status" value="1"/>
</dbReference>
<evidence type="ECO:0000313" key="6">
    <source>
        <dbReference type="EMBL" id="CRH05899.1"/>
    </source>
</evidence>
<evidence type="ECO:0000256" key="2">
    <source>
        <dbReference type="ARBA" id="ARBA00022621"/>
    </source>
</evidence>
<keyword evidence="2" id="KW-0813">Transport</keyword>
<dbReference type="SUPFAM" id="SSF47188">
    <property type="entry name" value="Hemerythrin-like"/>
    <property type="match status" value="1"/>
</dbReference>
<dbReference type="PANTHER" id="PTHR37164:SF1">
    <property type="entry name" value="BACTERIOHEMERYTHRIN"/>
    <property type="match status" value="1"/>
</dbReference>
<evidence type="ECO:0000256" key="4">
    <source>
        <dbReference type="ARBA" id="ARBA00023004"/>
    </source>
</evidence>
<dbReference type="InterPro" id="IPR050669">
    <property type="entry name" value="Hemerythrin"/>
</dbReference>
<proteinExistence type="inferred from homology"/>
<protein>
    <recommendedName>
        <fullName evidence="5">Hemerythrin-like domain-containing protein</fullName>
    </recommendedName>
</protein>
<dbReference type="InterPro" id="IPR016131">
    <property type="entry name" value="Haemerythrin_Fe_BS"/>
</dbReference>
<evidence type="ECO:0000259" key="5">
    <source>
        <dbReference type="Pfam" id="PF01814"/>
    </source>
</evidence>
<feature type="domain" description="Hemerythrin-like" evidence="5">
    <location>
        <begin position="9"/>
        <end position="123"/>
    </location>
</feature>
<evidence type="ECO:0000256" key="1">
    <source>
        <dbReference type="ARBA" id="ARBA00010587"/>
    </source>
</evidence>
<dbReference type="Gene3D" id="1.20.120.50">
    <property type="entry name" value="Hemerythrin-like"/>
    <property type="match status" value="1"/>
</dbReference>
<comment type="similarity">
    <text evidence="1">Belongs to the hemerythrin family.</text>
</comment>
<keyword evidence="2" id="KW-0561">Oxygen transport</keyword>
<dbReference type="InterPro" id="IPR012312">
    <property type="entry name" value="Hemerythrin-like"/>
</dbReference>
<keyword evidence="3" id="KW-0479">Metal-binding</keyword>
<reference evidence="6" key="1">
    <citation type="submission" date="2015-04" db="EMBL/GenBank/DDBJ databases">
        <authorList>
            <person name="Syromyatnikov M.Y."/>
            <person name="Popov V.N."/>
        </authorList>
    </citation>
    <scope>NUCLEOTIDE SEQUENCE</scope>
    <source>
        <strain evidence="6">MO-1</strain>
    </source>
</reference>
<dbReference type="Pfam" id="PF01814">
    <property type="entry name" value="Hemerythrin"/>
    <property type="match status" value="1"/>
</dbReference>
<dbReference type="AlphaFoldDB" id="A0A1S7LII2"/>
<dbReference type="InterPro" id="IPR012827">
    <property type="entry name" value="Hemerythrin_metal-bd"/>
</dbReference>
<name>A0A1S7LII2_MAGMO</name>
<dbReference type="PROSITE" id="PS00550">
    <property type="entry name" value="HEMERYTHRINS"/>
    <property type="match status" value="1"/>
</dbReference>